<evidence type="ECO:0000313" key="3">
    <source>
        <dbReference type="EMBL" id="SDU82212.1"/>
    </source>
</evidence>
<keyword evidence="4" id="KW-1185">Reference proteome</keyword>
<dbReference type="InterPro" id="IPR041110">
    <property type="entry name" value="PBECR2"/>
</dbReference>
<reference evidence="4" key="1">
    <citation type="submission" date="2016-10" db="EMBL/GenBank/DDBJ databases">
        <authorList>
            <person name="Varghese N."/>
            <person name="Submissions S."/>
        </authorList>
    </citation>
    <scope>NUCLEOTIDE SEQUENCE [LARGE SCALE GENOMIC DNA]</scope>
    <source>
        <strain evidence="4">KCTC 32246</strain>
    </source>
</reference>
<accession>A0A1H2LN03</accession>
<evidence type="ECO:0000259" key="2">
    <source>
        <dbReference type="Pfam" id="PF18810"/>
    </source>
</evidence>
<evidence type="ECO:0000313" key="4">
    <source>
        <dbReference type="Proteomes" id="UP000198675"/>
    </source>
</evidence>
<sequence>MAVSATSLPFREQNEFLRRKLNLPTNGWTDVYGRENDYAFVVAGANRNDLVADFHQAVQRAIEGGTTLEAFRQDFDRIVAKYGWSYNGGRNWRSRVIYETNMRSSYMAGRYEQLLAVREERPYWQYLHSDAVEYPREEHEAWNGMVLRWDDPWWQYHFPINAWGCQCSVRALSDDDLVRMGKTGPDTAPPIVFEQRTIGQRSPQGPRTVEVPVGIDPGFEHIPGQSRLESQVPVPRPGEELIPSAAPGLPNRRAPDALPVPRVIDPETLPPAGMSDAEYARRALDAFGAQLDAAELLTDVLGERIAVGPSMFQQPSGAPAVQSQGELLPLLAETLLQPDEIWTRLEYSEPLRKSQVLRRYLGRFNLGQQLTQLVVIELAGNAWNWDIEADREGVAQLLRQGVRLYRRED</sequence>
<dbReference type="RefSeq" id="WP_092376252.1">
    <property type="nucleotide sequence ID" value="NZ_LT629797.1"/>
</dbReference>
<evidence type="ECO:0000259" key="1">
    <source>
        <dbReference type="Pfam" id="PF04233"/>
    </source>
</evidence>
<dbReference type="AlphaFoldDB" id="A0A1H2LN03"/>
<feature type="domain" description="Phage head morphogenesis" evidence="1">
    <location>
        <begin position="53"/>
        <end position="169"/>
    </location>
</feature>
<gene>
    <name evidence="3" type="ORF">SAMN05216363_1883</name>
</gene>
<feature type="domain" description="Phage-Barnase-EndoU-ColicinE5/D-RelE like nuclease 2" evidence="2">
    <location>
        <begin position="283"/>
        <end position="406"/>
    </location>
</feature>
<proteinExistence type="predicted"/>
<protein>
    <submittedName>
        <fullName evidence="3">Phage Mu protein F like protein</fullName>
    </submittedName>
</protein>
<name>A0A1H2LN03_9PSED</name>
<dbReference type="EMBL" id="LT629797">
    <property type="protein sequence ID" value="SDU82212.1"/>
    <property type="molecule type" value="Genomic_DNA"/>
</dbReference>
<dbReference type="Pfam" id="PF04233">
    <property type="entry name" value="Phage_Mu_F"/>
    <property type="match status" value="1"/>
</dbReference>
<dbReference type="Pfam" id="PF18810">
    <property type="entry name" value="PBECR2"/>
    <property type="match status" value="1"/>
</dbReference>
<dbReference type="InterPro" id="IPR006528">
    <property type="entry name" value="Phage_head_morphogenesis_dom"/>
</dbReference>
<organism evidence="3 4">
    <name type="scientific">Pseudomonas sihuiensis</name>
    <dbReference type="NCBI Taxonomy" id="1274359"/>
    <lineage>
        <taxon>Bacteria</taxon>
        <taxon>Pseudomonadati</taxon>
        <taxon>Pseudomonadota</taxon>
        <taxon>Gammaproteobacteria</taxon>
        <taxon>Pseudomonadales</taxon>
        <taxon>Pseudomonadaceae</taxon>
        <taxon>Pseudomonas</taxon>
    </lineage>
</organism>
<dbReference type="Proteomes" id="UP000198675">
    <property type="component" value="Chromosome I"/>
</dbReference>